<keyword evidence="2" id="KW-1185">Reference proteome</keyword>
<dbReference type="HOGENOM" id="CLU_107958_1_2_9"/>
<dbReference type="RefSeq" id="WP_014215091.1">
    <property type="nucleotide sequence ID" value="NC_016605.1"/>
</dbReference>
<organism evidence="1 2">
    <name type="scientific">Pediococcus claussenii (strain ATCC BAA-344 / DSM 14800 / JCM 18046 / KCTC 3811 / LMG 21948 / P06)</name>
    <dbReference type="NCBI Taxonomy" id="701521"/>
    <lineage>
        <taxon>Bacteria</taxon>
        <taxon>Bacillati</taxon>
        <taxon>Bacillota</taxon>
        <taxon>Bacilli</taxon>
        <taxon>Lactobacillales</taxon>
        <taxon>Lactobacillaceae</taxon>
        <taxon>Pediococcus</taxon>
    </lineage>
</organism>
<dbReference type="EMBL" id="CP003137">
    <property type="protein sequence ID" value="AEV94894.1"/>
    <property type="molecule type" value="Genomic_DNA"/>
</dbReference>
<evidence type="ECO:0000313" key="2">
    <source>
        <dbReference type="Proteomes" id="UP000005444"/>
    </source>
</evidence>
<evidence type="ECO:0000313" key="1">
    <source>
        <dbReference type="EMBL" id="AEV94894.1"/>
    </source>
</evidence>
<dbReference type="Pfam" id="PF05119">
    <property type="entry name" value="Terminase_4"/>
    <property type="match status" value="1"/>
</dbReference>
<dbReference type="STRING" id="701521.PECL_596"/>
<protein>
    <submittedName>
        <fullName evidence="1">Phage terminase, small subunit, P27 family</fullName>
    </submittedName>
</protein>
<dbReference type="AlphaFoldDB" id="G8PCA9"/>
<gene>
    <name evidence="1" type="ordered locus">PECL_596</name>
</gene>
<dbReference type="Proteomes" id="UP000005444">
    <property type="component" value="Chromosome"/>
</dbReference>
<dbReference type="NCBIfam" id="TIGR01558">
    <property type="entry name" value="sm_term_P27"/>
    <property type="match status" value="1"/>
</dbReference>
<name>G8PCA9_PEDCP</name>
<dbReference type="PATRIC" id="fig|701521.8.peg.571"/>
<dbReference type="InterPro" id="IPR006448">
    <property type="entry name" value="Phage_term_ssu_P27"/>
</dbReference>
<reference evidence="1 2" key="1">
    <citation type="journal article" date="2012" name="J. Bacteriol.">
        <title>Complete Genome Sequence of the Beer Spoilage Organism Pediococcus claussenii ATCC BAA-344T.</title>
        <authorList>
            <person name="Pittet V."/>
            <person name="Abegunde T."/>
            <person name="Marfleet T."/>
            <person name="Haakensen M."/>
            <person name="Morrow K."/>
            <person name="Jayaprakash T."/>
            <person name="Schroeder K."/>
            <person name="Trost B."/>
            <person name="Byrns S."/>
            <person name="Bergsveinson J."/>
            <person name="Kusalik A."/>
            <person name="Ziola B."/>
        </authorList>
    </citation>
    <scope>NUCLEOTIDE SEQUENCE [LARGE SCALE GENOMIC DNA]</scope>
    <source>
        <strain evidence="1 2">ATCC BAA-344</strain>
    </source>
</reference>
<dbReference type="KEGG" id="pce:PECL_596"/>
<dbReference type="eggNOG" id="COG3747">
    <property type="taxonomic scope" value="Bacteria"/>
</dbReference>
<proteinExistence type="predicted"/>
<sequence>MPHIDVLNDRSDAKEALENYPKLTTKPPKNMTGTASHNCNRIVPLLKKNTSVSELDFRTIEIYCNAVAMYEKSQNLITTRGLVITTKTGVQKANPYLATQNESVDRINKCAKELGLTISSRARIEVARAKKKHKLNDKFEAILE</sequence>
<accession>G8PCA9</accession>